<evidence type="ECO:0000256" key="2">
    <source>
        <dbReference type="ARBA" id="ARBA00022723"/>
    </source>
</evidence>
<dbReference type="EMBL" id="ML009181">
    <property type="protein sequence ID" value="RKO97728.1"/>
    <property type="molecule type" value="Genomic_DNA"/>
</dbReference>
<protein>
    <submittedName>
        <fullName evidence="4">DUF866-domain-containing protein</fullName>
    </submittedName>
</protein>
<dbReference type="AlphaFoldDB" id="A0A4P9X696"/>
<evidence type="ECO:0000313" key="5">
    <source>
        <dbReference type="EMBL" id="RKP00672.1"/>
    </source>
</evidence>
<dbReference type="SUPFAM" id="SSF141678">
    <property type="entry name" value="MAL13P1.257-like"/>
    <property type="match status" value="1"/>
</dbReference>
<comment type="similarity">
    <text evidence="1">Belongs to the UPF0587 family.</text>
</comment>
<organism evidence="5 7">
    <name type="scientific">Caulochytrium protostelioides</name>
    <dbReference type="NCBI Taxonomy" id="1555241"/>
    <lineage>
        <taxon>Eukaryota</taxon>
        <taxon>Fungi</taxon>
        <taxon>Fungi incertae sedis</taxon>
        <taxon>Chytridiomycota</taxon>
        <taxon>Chytridiomycota incertae sedis</taxon>
        <taxon>Chytridiomycetes</taxon>
        <taxon>Caulochytriales</taxon>
        <taxon>Caulochytriaceae</taxon>
        <taxon>Caulochytrium</taxon>
    </lineage>
</organism>
<dbReference type="GO" id="GO:0008270">
    <property type="term" value="F:zinc ion binding"/>
    <property type="evidence" value="ECO:0007669"/>
    <property type="project" value="TreeGrafter"/>
</dbReference>
<name>A0A4P9X696_9FUNG</name>
<dbReference type="Pfam" id="PF05907">
    <property type="entry name" value="CXXC_Zn-b_euk"/>
    <property type="match status" value="1"/>
</dbReference>
<evidence type="ECO:0000256" key="1">
    <source>
        <dbReference type="ARBA" id="ARBA00007818"/>
    </source>
</evidence>
<dbReference type="Proteomes" id="UP000274922">
    <property type="component" value="Unassembled WGS sequence"/>
</dbReference>
<reference evidence="5" key="2">
    <citation type="submission" date="2018-04" db="EMBL/GenBank/DDBJ databases">
        <title>Leveraging single-cell genomics to expand the Fungal Tree of Life.</title>
        <authorList>
            <consortium name="DOE Joint Genome Institute"/>
            <person name="Ahrendt S.R."/>
            <person name="Quandt C.A."/>
            <person name="Ciobanu D."/>
            <person name="Clum A."/>
            <person name="Salamov A."/>
            <person name="Andreopoulos B."/>
            <person name="Cheng J.-F."/>
            <person name="Woyke T."/>
            <person name="Pelin A."/>
            <person name="Henrissat B."/>
            <person name="Benny G.L."/>
            <person name="Smith M.E."/>
            <person name="James T.Y."/>
            <person name="Grigoriev I.V."/>
        </authorList>
    </citation>
    <scope>NUCLEOTIDE SEQUENCE</scope>
    <source>
        <strain evidence="5">ATCC 52028</strain>
    </source>
</reference>
<keyword evidence="3" id="KW-0862">Zinc</keyword>
<evidence type="ECO:0000313" key="4">
    <source>
        <dbReference type="EMBL" id="RKO97728.1"/>
    </source>
</evidence>
<reference evidence="6 7" key="1">
    <citation type="journal article" date="2018" name="Nat. Microbiol.">
        <title>Leveraging single-cell genomics to expand the fungal tree of life.</title>
        <authorList>
            <person name="Ahrendt S.R."/>
            <person name="Quandt C.A."/>
            <person name="Ciobanu D."/>
            <person name="Clum A."/>
            <person name="Salamov A."/>
            <person name="Andreopoulos B."/>
            <person name="Cheng J.F."/>
            <person name="Woyke T."/>
            <person name="Pelin A."/>
            <person name="Henrissat B."/>
            <person name="Reynolds N.K."/>
            <person name="Benny G.L."/>
            <person name="Smith M.E."/>
            <person name="James T.Y."/>
            <person name="Grigoriev I.V."/>
        </authorList>
    </citation>
    <scope>NUCLEOTIDE SEQUENCE [LARGE SCALE GENOMIC DNA]</scope>
    <source>
        <strain evidence="6 7">ATCC 52028</strain>
    </source>
</reference>
<dbReference type="Proteomes" id="UP000268535">
    <property type="component" value="Unassembled WGS sequence"/>
</dbReference>
<dbReference type="InterPro" id="IPR008584">
    <property type="entry name" value="CXXC_Zn-binding_euk"/>
</dbReference>
<sequence length="159" mass="17792">MPVFEVALSAELNHLTALRPQEPETEYEWAFQLECSQCREATEEVSFTTAHEEALPGSRGTAHFVMKCPFCANQFSASLVKNSVKAVDDTDRMTPIARFEWRGATPTAFVPRDRWVAQSTASATTFDAIPLSEKEFFEYDEEGGTDVSVSELRTEVTKV</sequence>
<keyword evidence="7" id="KW-1185">Reference proteome</keyword>
<gene>
    <name evidence="4" type="ORF">CAUPRSCDRAFT_6071</name>
    <name evidence="5" type="ORF">CXG81DRAFT_12927</name>
</gene>
<dbReference type="PANTHER" id="PTHR12857:SF0">
    <property type="entry name" value="CXXC MOTIF CONTAINING ZINC BINDING PROTEIN"/>
    <property type="match status" value="1"/>
</dbReference>
<dbReference type="PANTHER" id="PTHR12857">
    <property type="entry name" value="CXXC MOTIF CONTAINING ZINC BINDING PROTEIN"/>
    <property type="match status" value="1"/>
</dbReference>
<dbReference type="EMBL" id="ML014204">
    <property type="protein sequence ID" value="RKP00672.1"/>
    <property type="molecule type" value="Genomic_DNA"/>
</dbReference>
<evidence type="ECO:0000256" key="3">
    <source>
        <dbReference type="ARBA" id="ARBA00022833"/>
    </source>
</evidence>
<dbReference type="OrthoDB" id="10248838at2759"/>
<keyword evidence="2" id="KW-0479">Metal-binding</keyword>
<reference evidence="4" key="3">
    <citation type="submission" date="2018-08" db="EMBL/GenBank/DDBJ databases">
        <title>Leveraging single-cell genomics to expand the Fungal Tree of Life.</title>
        <authorList>
            <consortium name="DOE Joint Genome Institute"/>
            <person name="Ahrendt S.R."/>
            <person name="Quandt C.A."/>
            <person name="Ciobanu D."/>
            <person name="Clum A."/>
            <person name="Salamov A."/>
            <person name="Andreopoulos B."/>
            <person name="Cheng J.-F."/>
            <person name="Woyke T."/>
            <person name="Pelin A."/>
            <person name="Henrissat B."/>
            <person name="Reynolds N."/>
            <person name="Benny G.L."/>
            <person name="Smith M.E."/>
            <person name="James T.Y."/>
            <person name="Grigoriev I.V."/>
        </authorList>
    </citation>
    <scope>NUCLEOTIDE SEQUENCE</scope>
    <source>
        <strain evidence="4">ATCC 52028</strain>
    </source>
</reference>
<evidence type="ECO:0000313" key="7">
    <source>
        <dbReference type="Proteomes" id="UP000274922"/>
    </source>
</evidence>
<evidence type="ECO:0000313" key="6">
    <source>
        <dbReference type="Proteomes" id="UP000268535"/>
    </source>
</evidence>
<proteinExistence type="inferred from homology"/>
<accession>A0A4P9X696</accession>